<dbReference type="EMBL" id="CP000473">
    <property type="protein sequence ID" value="ABJ85870.1"/>
    <property type="molecule type" value="Genomic_DNA"/>
</dbReference>
<evidence type="ECO:0000313" key="2">
    <source>
        <dbReference type="EMBL" id="ABJ85870.1"/>
    </source>
</evidence>
<dbReference type="KEGG" id="sus:Acid_4911"/>
<dbReference type="AlphaFoldDB" id="Q01WU5"/>
<accession>Q01WU5</accession>
<reference evidence="2" key="1">
    <citation type="submission" date="2006-10" db="EMBL/GenBank/DDBJ databases">
        <title>Complete sequence of Solibacter usitatus Ellin6076.</title>
        <authorList>
            <consortium name="US DOE Joint Genome Institute"/>
            <person name="Copeland A."/>
            <person name="Lucas S."/>
            <person name="Lapidus A."/>
            <person name="Barry K."/>
            <person name="Detter J.C."/>
            <person name="Glavina del Rio T."/>
            <person name="Hammon N."/>
            <person name="Israni S."/>
            <person name="Dalin E."/>
            <person name="Tice H."/>
            <person name="Pitluck S."/>
            <person name="Thompson L.S."/>
            <person name="Brettin T."/>
            <person name="Bruce D."/>
            <person name="Han C."/>
            <person name="Tapia R."/>
            <person name="Gilna P."/>
            <person name="Schmutz J."/>
            <person name="Larimer F."/>
            <person name="Land M."/>
            <person name="Hauser L."/>
            <person name="Kyrpides N."/>
            <person name="Mikhailova N."/>
            <person name="Janssen P.H."/>
            <person name="Kuske C.R."/>
            <person name="Richardson P."/>
        </authorList>
    </citation>
    <scope>NUCLEOTIDE SEQUENCE</scope>
    <source>
        <strain evidence="2">Ellin6076</strain>
    </source>
</reference>
<evidence type="ECO:0008006" key="3">
    <source>
        <dbReference type="Google" id="ProtNLM"/>
    </source>
</evidence>
<sequence length="567" mass="58864" precursor="true">MYARAAAFLFAIRCLSAQPWASFANGPQHNALSPAKSQSLTQIRWHTPVDLQPQYEGSELLIHYGSPLVTALNTVIVPVKTGVDGNFRVEARTAADGALKWSLASDYVLPSHDWTPVFGPVLTPSGRLYYPGAGGTVYFRDLPDSSSGPQGQIAFYGMASFSANVIINTPLTADSAGNIYFGFLVTGPTPIPLSNGVARIDANGQGSWAPVAGAVSTNCAPALSRDRKLLYIAVNNMGSGSLVALDSATLTPVARVALKDPVSGSDSLLDDNASSSPTVGPDGDVYYGVLENPVGENHLRGWLLHFDSLLSQSKLPGAFGWDITASVVPSSMVPSYSGQSAYLLMTKYNDYAEAGGAGLNRLAILDPNTAGVDPVTGTAVMREVLTVAGVTPDGPAPSVKEWCINSAVVDPATHSIVAGNEDGKLYRWDLASNTLSQTLVLTPGLGEAYTPTLVGPDGMVYAINNATLFAVGDTAPTVSTSPDSLAFSYQVGQASPAAQTLHVMSSPAGLPVSVTATCSWLVPSPAVGVTPFDSVISLNLAGLGPGTYACSLTVMGPSGAQARVRIR</sequence>
<gene>
    <name evidence="2" type="ordered locus">Acid_4911</name>
</gene>
<dbReference type="InterPro" id="IPR011047">
    <property type="entry name" value="Quinoprotein_ADH-like_sf"/>
</dbReference>
<keyword evidence="1" id="KW-0732">Signal</keyword>
<organism evidence="2">
    <name type="scientific">Solibacter usitatus (strain Ellin6076)</name>
    <dbReference type="NCBI Taxonomy" id="234267"/>
    <lineage>
        <taxon>Bacteria</taxon>
        <taxon>Pseudomonadati</taxon>
        <taxon>Acidobacteriota</taxon>
        <taxon>Terriglobia</taxon>
        <taxon>Bryobacterales</taxon>
        <taxon>Solibacteraceae</taxon>
        <taxon>Candidatus Solibacter</taxon>
    </lineage>
</organism>
<proteinExistence type="predicted"/>
<dbReference type="STRING" id="234267.Acid_4911"/>
<dbReference type="SUPFAM" id="SSF50998">
    <property type="entry name" value="Quinoprotein alcohol dehydrogenase-like"/>
    <property type="match status" value="1"/>
</dbReference>
<protein>
    <recommendedName>
        <fullName evidence="3">Pyrrolo-quinoline quinone</fullName>
    </recommendedName>
</protein>
<dbReference type="eggNOG" id="ENOG5033QKC">
    <property type="taxonomic scope" value="Bacteria"/>
</dbReference>
<evidence type="ECO:0000256" key="1">
    <source>
        <dbReference type="SAM" id="SignalP"/>
    </source>
</evidence>
<feature type="signal peptide" evidence="1">
    <location>
        <begin position="1"/>
        <end position="21"/>
    </location>
</feature>
<dbReference type="InParanoid" id="Q01WU5"/>
<feature type="chain" id="PRO_5004163378" description="Pyrrolo-quinoline quinone" evidence="1">
    <location>
        <begin position="22"/>
        <end position="567"/>
    </location>
</feature>
<dbReference type="OrthoDB" id="7533321at2"/>
<name>Q01WU5_SOLUE</name>
<dbReference type="HOGENOM" id="CLU_480516_0_0_0"/>